<dbReference type="Pfam" id="PF00583">
    <property type="entry name" value="Acetyltransf_1"/>
    <property type="match status" value="1"/>
</dbReference>
<dbReference type="InterPro" id="IPR016181">
    <property type="entry name" value="Acyl_CoA_acyltransferase"/>
</dbReference>
<dbReference type="InterPro" id="IPR000182">
    <property type="entry name" value="GNAT_dom"/>
</dbReference>
<protein>
    <submittedName>
        <fullName evidence="4">GNAT family N-acetyltransferase</fullName>
    </submittedName>
</protein>
<keyword evidence="2" id="KW-0012">Acyltransferase</keyword>
<reference evidence="4" key="1">
    <citation type="submission" date="2024-06" db="EMBL/GenBank/DDBJ databases">
        <title>Biodegradation of dimethachlon by Arthrobacter sp. K5: mechanistic insights and ecological implications.</title>
        <authorList>
            <person name="Hu S."/>
            <person name="Lu P."/>
        </authorList>
    </citation>
    <scope>NUCLEOTIDE SEQUENCE</scope>
    <source>
        <strain evidence="4">K5</strain>
    </source>
</reference>
<feature type="domain" description="N-acetyltransferase" evidence="3">
    <location>
        <begin position="10"/>
        <end position="175"/>
    </location>
</feature>
<sequence>MTLPGTATQYRIREAAESELDAVGRLTYEGFGHHLPGAPEPAPDRLELLLDAASRAREGVLLVAEDAADGGLVGTASLLPFGSSLARQALDGETELRLLAVLPQARRSGIGWRLLAESANLAQATGASGLVLDTGADNERSQQLYRRFGFVRRPERERPRPAPKVQLVVYTLDLAGYQAA</sequence>
<evidence type="ECO:0000256" key="2">
    <source>
        <dbReference type="ARBA" id="ARBA00023315"/>
    </source>
</evidence>
<dbReference type="EMBL" id="CP159279">
    <property type="protein sequence ID" value="XCH13436.1"/>
    <property type="molecule type" value="Genomic_DNA"/>
</dbReference>
<evidence type="ECO:0000313" key="4">
    <source>
        <dbReference type="EMBL" id="XCH13436.1"/>
    </source>
</evidence>
<dbReference type="InterPro" id="IPR050832">
    <property type="entry name" value="Bact_Acetyltransf"/>
</dbReference>
<dbReference type="PROSITE" id="PS51186">
    <property type="entry name" value="GNAT"/>
    <property type="match status" value="1"/>
</dbReference>
<name>A0AAU8EWR7_9MICC</name>
<evidence type="ECO:0000256" key="1">
    <source>
        <dbReference type="ARBA" id="ARBA00022679"/>
    </source>
</evidence>
<keyword evidence="1" id="KW-0808">Transferase</keyword>
<gene>
    <name evidence="4" type="ORF">ABRP34_10810</name>
</gene>
<dbReference type="GO" id="GO:0016747">
    <property type="term" value="F:acyltransferase activity, transferring groups other than amino-acyl groups"/>
    <property type="evidence" value="ECO:0007669"/>
    <property type="project" value="InterPro"/>
</dbReference>
<organism evidence="4">
    <name type="scientific">Arthrobacter sp. K5</name>
    <dbReference type="NCBI Taxonomy" id="2839623"/>
    <lineage>
        <taxon>Bacteria</taxon>
        <taxon>Bacillati</taxon>
        <taxon>Actinomycetota</taxon>
        <taxon>Actinomycetes</taxon>
        <taxon>Micrococcales</taxon>
        <taxon>Micrococcaceae</taxon>
        <taxon>Arthrobacter</taxon>
    </lineage>
</organism>
<dbReference type="CDD" id="cd04301">
    <property type="entry name" value="NAT_SF"/>
    <property type="match status" value="1"/>
</dbReference>
<dbReference type="PANTHER" id="PTHR43877">
    <property type="entry name" value="AMINOALKYLPHOSPHONATE N-ACETYLTRANSFERASE-RELATED-RELATED"/>
    <property type="match status" value="1"/>
</dbReference>
<dbReference type="SUPFAM" id="SSF55729">
    <property type="entry name" value="Acyl-CoA N-acyltransferases (Nat)"/>
    <property type="match status" value="1"/>
</dbReference>
<accession>A0AAU8EWR7</accession>
<dbReference type="Gene3D" id="3.40.630.30">
    <property type="match status" value="1"/>
</dbReference>
<evidence type="ECO:0000259" key="3">
    <source>
        <dbReference type="PROSITE" id="PS51186"/>
    </source>
</evidence>
<proteinExistence type="predicted"/>
<dbReference type="RefSeq" id="WP_353713224.1">
    <property type="nucleotide sequence ID" value="NZ_CP159279.1"/>
</dbReference>
<dbReference type="AlphaFoldDB" id="A0AAU8EWR7"/>